<accession>A0A1G9H7R7</accession>
<dbReference type="Proteomes" id="UP000199475">
    <property type="component" value="Unassembled WGS sequence"/>
</dbReference>
<evidence type="ECO:0000259" key="1">
    <source>
        <dbReference type="Pfam" id="PF08044"/>
    </source>
</evidence>
<evidence type="ECO:0000313" key="3">
    <source>
        <dbReference type="Proteomes" id="UP000199475"/>
    </source>
</evidence>
<dbReference type="RefSeq" id="WP_093247947.1">
    <property type="nucleotide sequence ID" value="NZ_FNGP01000001.1"/>
</dbReference>
<reference evidence="2 3" key="1">
    <citation type="submission" date="2016-10" db="EMBL/GenBank/DDBJ databases">
        <authorList>
            <person name="de Groot N.N."/>
        </authorList>
    </citation>
    <scope>NUCLEOTIDE SEQUENCE [LARGE SCALE GENOMIC DNA]</scope>
    <source>
        <strain evidence="2 3">CGMCC 1.9159</strain>
    </source>
</reference>
<dbReference type="Pfam" id="PF08044">
    <property type="entry name" value="DUF1707"/>
    <property type="match status" value="1"/>
</dbReference>
<organism evidence="2 3">
    <name type="scientific">Tessaracoccus oleiagri</name>
    <dbReference type="NCBI Taxonomy" id="686624"/>
    <lineage>
        <taxon>Bacteria</taxon>
        <taxon>Bacillati</taxon>
        <taxon>Actinomycetota</taxon>
        <taxon>Actinomycetes</taxon>
        <taxon>Propionibacteriales</taxon>
        <taxon>Propionibacteriaceae</taxon>
        <taxon>Tessaracoccus</taxon>
    </lineage>
</organism>
<name>A0A1G9H7R7_9ACTN</name>
<sequence>MADSEPTARLRAGDADRDATLEVLQDAHAAGRLTIDEVNERQDRALAAKYVDELGALVCDLPEGLSRHELAPPRHHLPAPAPSRADVPTRFDDDRPFSVAIMGGRDVALAPGSPGMRDFAWWGGHDIHLTDAMGPGAVVVLELNAIMGGHDIYVPPGVRIVDESVAIMAGNDIDRDAHGDGSNGTLILRGFLFWAGSDVHLDKRFKQR</sequence>
<proteinExistence type="predicted"/>
<keyword evidence="3" id="KW-1185">Reference proteome</keyword>
<protein>
    <recommendedName>
        <fullName evidence="1">DUF1707 domain-containing protein</fullName>
    </recommendedName>
</protein>
<evidence type="ECO:0000313" key="2">
    <source>
        <dbReference type="EMBL" id="SDL08909.1"/>
    </source>
</evidence>
<dbReference type="STRING" id="686624.SAMN04488242_0128"/>
<dbReference type="EMBL" id="FNGP01000001">
    <property type="protein sequence ID" value="SDL08909.1"/>
    <property type="molecule type" value="Genomic_DNA"/>
</dbReference>
<dbReference type="OrthoDB" id="3636235at2"/>
<dbReference type="InterPro" id="IPR012551">
    <property type="entry name" value="DUF1707_SHOCT-like"/>
</dbReference>
<gene>
    <name evidence="2" type="ORF">SAMN04488242_0128</name>
</gene>
<dbReference type="AlphaFoldDB" id="A0A1G9H7R7"/>
<dbReference type="PANTHER" id="PTHR40763">
    <property type="entry name" value="MEMBRANE PROTEIN-RELATED"/>
    <property type="match status" value="1"/>
</dbReference>
<feature type="domain" description="DUF1707" evidence="1">
    <location>
        <begin position="10"/>
        <end position="62"/>
    </location>
</feature>
<dbReference type="PANTHER" id="PTHR40763:SF5">
    <property type="entry name" value="MEMBRANE PROTEIN"/>
    <property type="match status" value="1"/>
</dbReference>